<accession>A0A7J3MZ10</accession>
<reference evidence="3" key="1">
    <citation type="journal article" date="2020" name="mSystems">
        <title>Genome- and Community-Level Interaction Insights into Carbon Utilization and Element Cycling Functions of Hydrothermarchaeota in Hydrothermal Sediment.</title>
        <authorList>
            <person name="Zhou Z."/>
            <person name="Liu Y."/>
            <person name="Xu W."/>
            <person name="Pan J."/>
            <person name="Luo Z.H."/>
            <person name="Li M."/>
        </authorList>
    </citation>
    <scope>NUCLEOTIDE SEQUENCE [LARGE SCALE GENOMIC DNA]</scope>
    <source>
        <strain evidence="2">SpSt-629</strain>
        <strain evidence="3">SpSt-688</strain>
    </source>
</reference>
<evidence type="ECO:0000313" key="2">
    <source>
        <dbReference type="EMBL" id="HFQ78660.1"/>
    </source>
</evidence>
<dbReference type="CDD" id="cd00077">
    <property type="entry name" value="HDc"/>
    <property type="match status" value="1"/>
</dbReference>
<dbReference type="EMBL" id="DTAU01000050">
    <property type="protein sequence ID" value="HFQ78660.1"/>
    <property type="molecule type" value="Genomic_DNA"/>
</dbReference>
<dbReference type="AlphaFoldDB" id="A0A7J3MZ10"/>
<dbReference type="Pfam" id="PF01966">
    <property type="entry name" value="HD"/>
    <property type="match status" value="1"/>
</dbReference>
<comment type="caution">
    <text evidence="3">The sequence shown here is derived from an EMBL/GenBank/DDBJ whole genome shotgun (WGS) entry which is preliminary data.</text>
</comment>
<feature type="domain" description="HD/PDEase" evidence="1">
    <location>
        <begin position="55"/>
        <end position="180"/>
    </location>
</feature>
<sequence length="236" mass="27157">MHLRDLLKIAEDIKNEKIRRIVIDILTNPILSFSSVKPLISIEESPAAPRKHHMFTGGLIIHTYSVIKIALMLCSIFEEVYSISIDRDLVIASALLHDIYKYYQYTKDVKEGGYKAREDWYLSHDYAIVAELASRGADDELIRVVSEVHGIVPIKTYEGFIVHLADSIDARFGEYHQNNILMMLKYFENSSCKPYAVLDEMIKRFGVKIMARLYRDRDILSEIMVNICTQSSSNTM</sequence>
<evidence type="ECO:0000259" key="1">
    <source>
        <dbReference type="SMART" id="SM00471"/>
    </source>
</evidence>
<protein>
    <submittedName>
        <fullName evidence="3">HD domain-containing protein</fullName>
    </submittedName>
</protein>
<name>A0A7J3MZ10_9CREN</name>
<gene>
    <name evidence="2" type="ORF">ENT99_03035</name>
    <name evidence="3" type="ORF">ENU64_05095</name>
</gene>
<dbReference type="InterPro" id="IPR003607">
    <property type="entry name" value="HD/PDEase_dom"/>
</dbReference>
<dbReference type="InterPro" id="IPR006675">
    <property type="entry name" value="HDIG_dom"/>
</dbReference>
<dbReference type="SMART" id="SM00471">
    <property type="entry name" value="HDc"/>
    <property type="match status" value="1"/>
</dbReference>
<dbReference type="NCBIfam" id="TIGR00277">
    <property type="entry name" value="HDIG"/>
    <property type="match status" value="1"/>
</dbReference>
<dbReference type="InterPro" id="IPR006674">
    <property type="entry name" value="HD_domain"/>
</dbReference>
<proteinExistence type="predicted"/>
<organism evidence="3">
    <name type="scientific">Ignisphaera aggregans</name>
    <dbReference type="NCBI Taxonomy" id="334771"/>
    <lineage>
        <taxon>Archaea</taxon>
        <taxon>Thermoproteota</taxon>
        <taxon>Thermoprotei</taxon>
        <taxon>Desulfurococcales</taxon>
        <taxon>Desulfurococcaceae</taxon>
        <taxon>Ignisphaera</taxon>
    </lineage>
</organism>
<evidence type="ECO:0000313" key="3">
    <source>
        <dbReference type="EMBL" id="HGT98788.1"/>
    </source>
</evidence>
<dbReference type="EMBL" id="DTDH01000150">
    <property type="protein sequence ID" value="HGT98788.1"/>
    <property type="molecule type" value="Genomic_DNA"/>
</dbReference>
<dbReference type="Gene3D" id="1.10.3210.10">
    <property type="entry name" value="Hypothetical protein af1432"/>
    <property type="match status" value="1"/>
</dbReference>
<dbReference type="SUPFAM" id="SSF109604">
    <property type="entry name" value="HD-domain/PDEase-like"/>
    <property type="match status" value="1"/>
</dbReference>